<feature type="domain" description="N-end aminoacyl transferase N-terminal" evidence="7">
    <location>
        <begin position="32"/>
        <end position="102"/>
    </location>
</feature>
<dbReference type="EMBL" id="CM018037">
    <property type="protein sequence ID" value="KAA8539587.1"/>
    <property type="molecule type" value="Genomic_DNA"/>
</dbReference>
<sequence length="647" mass="72489">MAATEIENEASGSGGNNRGESVVDDLGRSRIPCGYCRSSGETSISHGLLTGSLTVDDYQDLLDRGWRRCGCLLYKPEMERTCCPSYTIRLKASDFAHSKEQDRVSKRMQRFLDGTLDVKKLDELVDGRGTSKGSSSCVQNKHNETTSLTEKESLVGNHEGKNKAERFMHYLSDEIDDAVRACIGRGKFPSDIQLPKASVKKVAQAKRKLLVEGSENLLYSCNISFQIAAALRRAEKDVHHSKLSRHNSSGENGQSLDLTPKVIAENLANSLNQLVETGGLSIRACNGHINFYSATKPAFFDDVIDKVTISKESLAGSGSKGSCCLRNSSEHPQVKRQRLEIYLKKSSFDPEEFALYRRYQIKVHNDTPDHVTESSYREFLVDTPLVFVPSTGDGTVPPCGFGSFHQQYVIDGRLVAVGVIDILPKCLSSTYLFWEPDLAFLSLGKYSALQEISCVREIQVHCPSLQYYYLGYYIHSCGKMTYKAAFRPSELLCPLRYQWVPFDIARPLLDRNKYVVLSDFTTLQNVDSSAAIVLEDHMELQLDDPGEEDSYDIPIDEDKETEFYFEDSGDESSPKTSGMTSVEIEDGAVSNILIGLRGSRLRYKVRIALDLQAALGPPQRNYWETQLRRYKRVVGVELSERMVYSLD</sequence>
<evidence type="ECO:0000256" key="6">
    <source>
        <dbReference type="SAM" id="MobiDB-lite"/>
    </source>
</evidence>
<dbReference type="SUPFAM" id="SSF55729">
    <property type="entry name" value="Acyl-CoA N-acyltransferases (Nat)"/>
    <property type="match status" value="1"/>
</dbReference>
<protein>
    <recommendedName>
        <fullName evidence="2">arginyltransferase</fullName>
        <ecNumber evidence="2">2.3.2.8</ecNumber>
    </recommendedName>
</protein>
<organism evidence="9 10">
    <name type="scientific">Nyssa sinensis</name>
    <dbReference type="NCBI Taxonomy" id="561372"/>
    <lineage>
        <taxon>Eukaryota</taxon>
        <taxon>Viridiplantae</taxon>
        <taxon>Streptophyta</taxon>
        <taxon>Embryophyta</taxon>
        <taxon>Tracheophyta</taxon>
        <taxon>Spermatophyta</taxon>
        <taxon>Magnoliopsida</taxon>
        <taxon>eudicotyledons</taxon>
        <taxon>Gunneridae</taxon>
        <taxon>Pentapetalae</taxon>
        <taxon>asterids</taxon>
        <taxon>Cornales</taxon>
        <taxon>Nyssaceae</taxon>
        <taxon>Nyssa</taxon>
    </lineage>
</organism>
<dbReference type="GO" id="GO:0005737">
    <property type="term" value="C:cytoplasm"/>
    <property type="evidence" value="ECO:0007669"/>
    <property type="project" value="TreeGrafter"/>
</dbReference>
<evidence type="ECO:0000256" key="3">
    <source>
        <dbReference type="ARBA" id="ARBA00022679"/>
    </source>
</evidence>
<gene>
    <name evidence="9" type="ORF">F0562_026279</name>
</gene>
<name>A0A5J5BCY5_9ASTE</name>
<evidence type="ECO:0000256" key="5">
    <source>
        <dbReference type="ARBA" id="ARBA00023315"/>
    </source>
</evidence>
<dbReference type="Pfam" id="PF04377">
    <property type="entry name" value="ATE_C"/>
    <property type="match status" value="1"/>
</dbReference>
<dbReference type="InterPro" id="IPR016181">
    <property type="entry name" value="Acyl_CoA_acyltransferase"/>
</dbReference>
<keyword evidence="4" id="KW-0833">Ubl conjugation pathway</keyword>
<dbReference type="PIRSF" id="PIRSF037207">
    <property type="entry name" value="ATE1_euk"/>
    <property type="match status" value="1"/>
</dbReference>
<dbReference type="PANTHER" id="PTHR21367">
    <property type="entry name" value="ARGININE-TRNA-PROTEIN TRANSFERASE 1"/>
    <property type="match status" value="1"/>
</dbReference>
<dbReference type="GO" id="GO:0004057">
    <property type="term" value="F:arginyl-tRNA--protein transferase activity"/>
    <property type="evidence" value="ECO:0007669"/>
    <property type="project" value="UniProtKB-EC"/>
</dbReference>
<evidence type="ECO:0000256" key="4">
    <source>
        <dbReference type="ARBA" id="ARBA00022786"/>
    </source>
</evidence>
<evidence type="ECO:0000256" key="2">
    <source>
        <dbReference type="ARBA" id="ARBA00012025"/>
    </source>
</evidence>
<dbReference type="InterPro" id="IPR017137">
    <property type="entry name" value="Arg-tRNA-P_Trfase_1_euk"/>
</dbReference>
<evidence type="ECO:0000256" key="1">
    <source>
        <dbReference type="ARBA" id="ARBA00009991"/>
    </source>
</evidence>
<evidence type="ECO:0000259" key="7">
    <source>
        <dbReference type="Pfam" id="PF04376"/>
    </source>
</evidence>
<keyword evidence="5" id="KW-0012">Acyltransferase</keyword>
<dbReference type="Proteomes" id="UP000325577">
    <property type="component" value="Linkage Group LG14"/>
</dbReference>
<dbReference type="InterPro" id="IPR030700">
    <property type="entry name" value="N-end_Aminoacyl_Trfase"/>
</dbReference>
<dbReference type="OrthoDB" id="74183at2759"/>
<proteinExistence type="inferred from homology"/>
<evidence type="ECO:0000313" key="10">
    <source>
        <dbReference type="Proteomes" id="UP000325577"/>
    </source>
</evidence>
<dbReference type="EC" id="2.3.2.8" evidence="2"/>
<feature type="compositionally biased region" description="Polar residues" evidence="6">
    <location>
        <begin position="131"/>
        <end position="140"/>
    </location>
</feature>
<evidence type="ECO:0000313" key="9">
    <source>
        <dbReference type="EMBL" id="KAA8539587.1"/>
    </source>
</evidence>
<dbReference type="InterPro" id="IPR007472">
    <property type="entry name" value="N-end_Aminoacyl_Trfase_C"/>
</dbReference>
<feature type="region of interest" description="Disordered" evidence="6">
    <location>
        <begin position="1"/>
        <end position="23"/>
    </location>
</feature>
<dbReference type="InterPro" id="IPR007471">
    <property type="entry name" value="N-end_Aminoacyl_Trfase_N"/>
</dbReference>
<keyword evidence="3" id="KW-0808">Transferase</keyword>
<dbReference type="PANTHER" id="PTHR21367:SF1">
    <property type="entry name" value="ARGINYL-TRNA--PROTEIN TRANSFERASE 1"/>
    <property type="match status" value="1"/>
</dbReference>
<dbReference type="AlphaFoldDB" id="A0A5J5BCY5"/>
<accession>A0A5J5BCY5</accession>
<comment type="similarity">
    <text evidence="1">Belongs to the R-transferase family.</text>
</comment>
<evidence type="ECO:0000259" key="8">
    <source>
        <dbReference type="Pfam" id="PF04377"/>
    </source>
</evidence>
<feature type="domain" description="N-end rule aminoacyl transferase C-terminal" evidence="8">
    <location>
        <begin position="351"/>
        <end position="493"/>
    </location>
</feature>
<keyword evidence="10" id="KW-1185">Reference proteome</keyword>
<dbReference type="Pfam" id="PF04376">
    <property type="entry name" value="ATE_N"/>
    <property type="match status" value="1"/>
</dbReference>
<reference evidence="9 10" key="1">
    <citation type="submission" date="2019-09" db="EMBL/GenBank/DDBJ databases">
        <title>A chromosome-level genome assembly of the Chinese tupelo Nyssa sinensis.</title>
        <authorList>
            <person name="Yang X."/>
            <person name="Kang M."/>
            <person name="Yang Y."/>
            <person name="Xiong H."/>
            <person name="Wang M."/>
            <person name="Zhang Z."/>
            <person name="Wang Z."/>
            <person name="Wu H."/>
            <person name="Ma T."/>
            <person name="Liu J."/>
            <person name="Xi Z."/>
        </authorList>
    </citation>
    <scope>NUCLEOTIDE SEQUENCE [LARGE SCALE GENOMIC DNA]</scope>
    <source>
        <strain evidence="9">J267</strain>
        <tissue evidence="9">Leaf</tissue>
    </source>
</reference>
<feature type="region of interest" description="Disordered" evidence="6">
    <location>
        <begin position="129"/>
        <end position="148"/>
    </location>
</feature>